<keyword evidence="3" id="KW-1185">Reference proteome</keyword>
<evidence type="ECO:0000313" key="2">
    <source>
        <dbReference type="EMBL" id="CAD7253845.1"/>
    </source>
</evidence>
<dbReference type="Proteomes" id="UP000677054">
    <property type="component" value="Unassembled WGS sequence"/>
</dbReference>
<gene>
    <name evidence="2" type="ORF">DSTB1V02_LOCUS13591</name>
</gene>
<dbReference type="AlphaFoldDB" id="A0A7R9AGK0"/>
<accession>A0A7R9AGK0</accession>
<organism evidence="2">
    <name type="scientific">Darwinula stevensoni</name>
    <dbReference type="NCBI Taxonomy" id="69355"/>
    <lineage>
        <taxon>Eukaryota</taxon>
        <taxon>Metazoa</taxon>
        <taxon>Ecdysozoa</taxon>
        <taxon>Arthropoda</taxon>
        <taxon>Crustacea</taxon>
        <taxon>Oligostraca</taxon>
        <taxon>Ostracoda</taxon>
        <taxon>Podocopa</taxon>
        <taxon>Podocopida</taxon>
        <taxon>Darwinulocopina</taxon>
        <taxon>Darwinuloidea</taxon>
        <taxon>Darwinulidae</taxon>
        <taxon>Darwinula</taxon>
    </lineage>
</organism>
<name>A0A7R9AGK0_9CRUS</name>
<protein>
    <submittedName>
        <fullName evidence="2">Uncharacterized protein</fullName>
    </submittedName>
</protein>
<feature type="region of interest" description="Disordered" evidence="1">
    <location>
        <begin position="165"/>
        <end position="242"/>
    </location>
</feature>
<evidence type="ECO:0000313" key="3">
    <source>
        <dbReference type="Proteomes" id="UP000677054"/>
    </source>
</evidence>
<dbReference type="EMBL" id="LR906386">
    <property type="protein sequence ID" value="CAD7253845.1"/>
    <property type="molecule type" value="Genomic_DNA"/>
</dbReference>
<feature type="compositionally biased region" description="Low complexity" evidence="1">
    <location>
        <begin position="181"/>
        <end position="196"/>
    </location>
</feature>
<evidence type="ECO:0000256" key="1">
    <source>
        <dbReference type="SAM" id="MobiDB-lite"/>
    </source>
</evidence>
<sequence>MSGENYNPGCDGRPGRPSSRYPPWEYQESPNPRRYLSHHDYYDGYGSRRQQDYIPRAYQLPSLARGDPDPYLLDAAVPRRPQQAQGPGLGYPSYRPDHSPIKSSSSPSSRGDINKDQQLHQRPHFGPTENQRIAVVKPIKHSASAPSTQDQRSTEGVRVGGIPVQTQTSPWHQMPSLPGDPGVSTSSTPRPSTGSLPPLPGSGPGVTALNITPPVKQEQHLGKHITSLSKTDSVKDEMSRSELVSDEPIVVVPVSWSPVDGRLRIDLVEILRSIPPPHSSRFLSSSFEPKPK</sequence>
<proteinExistence type="predicted"/>
<dbReference type="EMBL" id="CAJPEV010006869">
    <property type="protein sequence ID" value="CAG0904423.1"/>
    <property type="molecule type" value="Genomic_DNA"/>
</dbReference>
<feature type="region of interest" description="Disordered" evidence="1">
    <location>
        <begin position="1"/>
        <end position="129"/>
    </location>
</feature>
<reference evidence="2" key="1">
    <citation type="submission" date="2020-11" db="EMBL/GenBank/DDBJ databases">
        <authorList>
            <person name="Tran Van P."/>
        </authorList>
    </citation>
    <scope>NUCLEOTIDE SEQUENCE</scope>
</reference>